<dbReference type="AlphaFoldDB" id="A0A428SRY9"/>
<sequence length="319" mass="35355">MTQLVMPYTARAQATKKIVLTASGTGSVGRERIPAPAESIILLNAAWRPRLDGEPLNSGEEAMQLYLAQEHYCRGLLSRDFASLSHQYQQRTSLYEIQATMRITNCLPVLALATKVACAPSKQQTPSEGSRIIADDKDLPFQLDEPLWEVQVSDDEKPKYFSGSVEKVYEEVLELNPDYGKDDLAVNVTLGADDQELDKRAVQGDPVCWNSRRANLLRMQEEVFRLDRMNAWLNIAPRRCSRIGCAYNAGIAICNDRFDITWSLHTSLITSYVTRISRTCTYQGVAMGGQQFDTGGFNVIGASMNCGATASWAVGTNTP</sequence>
<comment type="caution">
    <text evidence="1">The sequence shown here is derived from an EMBL/GenBank/DDBJ whole genome shotgun (WGS) entry which is preliminary data.</text>
</comment>
<gene>
    <name evidence="1" type="ORF">CEP52_013792</name>
</gene>
<reference evidence="1 2" key="1">
    <citation type="submission" date="2017-06" db="EMBL/GenBank/DDBJ databases">
        <title>Comparative genomic analysis of Ambrosia Fusariam Clade fungi.</title>
        <authorList>
            <person name="Stajich J.E."/>
            <person name="Carrillo J."/>
            <person name="Kijimoto T."/>
            <person name="Eskalen A."/>
            <person name="O'Donnell K."/>
            <person name="Kasson M."/>
        </authorList>
    </citation>
    <scope>NUCLEOTIDE SEQUENCE [LARGE SCALE GENOMIC DNA]</scope>
    <source>
        <strain evidence="1 2">NRRL62579</strain>
    </source>
</reference>
<evidence type="ECO:0000313" key="2">
    <source>
        <dbReference type="Proteomes" id="UP000287144"/>
    </source>
</evidence>
<name>A0A428SRY9_9HYPO</name>
<keyword evidence="2" id="KW-1185">Reference proteome</keyword>
<accession>A0A428SRY9</accession>
<organism evidence="1 2">
    <name type="scientific">Fusarium oligoseptatum</name>
    <dbReference type="NCBI Taxonomy" id="2604345"/>
    <lineage>
        <taxon>Eukaryota</taxon>
        <taxon>Fungi</taxon>
        <taxon>Dikarya</taxon>
        <taxon>Ascomycota</taxon>
        <taxon>Pezizomycotina</taxon>
        <taxon>Sordariomycetes</taxon>
        <taxon>Hypocreomycetidae</taxon>
        <taxon>Hypocreales</taxon>
        <taxon>Nectriaceae</taxon>
        <taxon>Fusarium</taxon>
        <taxon>Fusarium solani species complex</taxon>
    </lineage>
</organism>
<dbReference type="EMBL" id="NKCK01000202">
    <property type="protein sequence ID" value="RSL92470.1"/>
    <property type="molecule type" value="Genomic_DNA"/>
</dbReference>
<proteinExistence type="predicted"/>
<protein>
    <submittedName>
        <fullName evidence="1">Uncharacterized protein</fullName>
    </submittedName>
</protein>
<dbReference type="Proteomes" id="UP000287144">
    <property type="component" value="Unassembled WGS sequence"/>
</dbReference>
<evidence type="ECO:0000313" key="1">
    <source>
        <dbReference type="EMBL" id="RSL92470.1"/>
    </source>
</evidence>